<proteinExistence type="predicted"/>
<organism evidence="3 4">
    <name type="scientific">Rothia mucilaginosa</name>
    <dbReference type="NCBI Taxonomy" id="43675"/>
    <lineage>
        <taxon>Bacteria</taxon>
        <taxon>Bacillati</taxon>
        <taxon>Actinomycetota</taxon>
        <taxon>Actinomycetes</taxon>
        <taxon>Micrococcales</taxon>
        <taxon>Micrococcaceae</taxon>
        <taxon>Rothia</taxon>
    </lineage>
</organism>
<gene>
    <name evidence="3" type="ORF">HXO58_01330</name>
</gene>
<feature type="region of interest" description="Disordered" evidence="1">
    <location>
        <begin position="379"/>
        <end position="403"/>
    </location>
</feature>
<accession>A0A930L3Y7</accession>
<dbReference type="Pfam" id="PF20103">
    <property type="entry name" value="DUF6493"/>
    <property type="match status" value="1"/>
</dbReference>
<protein>
    <submittedName>
        <fullName evidence="3">Threonine aldolase</fullName>
    </submittedName>
</protein>
<evidence type="ECO:0000313" key="3">
    <source>
        <dbReference type="EMBL" id="MBF1658464.1"/>
    </source>
</evidence>
<dbReference type="EMBL" id="JABZXL010000002">
    <property type="protein sequence ID" value="MBF1658464.1"/>
    <property type="molecule type" value="Genomic_DNA"/>
</dbReference>
<feature type="domain" description="DUF6493" evidence="2">
    <location>
        <begin position="136"/>
        <end position="263"/>
    </location>
</feature>
<comment type="caution">
    <text evidence="3">The sequence shown here is derived from an EMBL/GenBank/DDBJ whole genome shotgun (WGS) entry which is preliminary data.</text>
</comment>
<evidence type="ECO:0000256" key="1">
    <source>
        <dbReference type="SAM" id="MobiDB-lite"/>
    </source>
</evidence>
<sequence length="927" mass="102084">MNARPETHTFPEEVITEPLPGEVIHPLRRQQKTWSGIMHFNRNLANILAVGGTLEQIYRRWQYFDIISTPYGSQLGKNTPGTVTQDRVKAYAEFGWFTGSVAMRLAELYGGARLEHNEEYYTALINCDRELILPLLREDEQLSEELIWGMLAVEGNRDVSLTQRDSYKPGQKENNPGWSCALIEATETGLISRDRLIDALLSSLMSDFPAYRVGWFSRLVTGLKLTAEEIAARQSEFLTLFSSPIGPSVTLGVQHIHRLWTKNPQALDATAFAYAAPAVCAGTKANALKILVMLQALYREGTLDAAACEDAVVMALSHAHAQVQAAALKHLEEWVQAGAADDASADAVVFAERARELYRDYRPQLDPLVVAQIQEEGSPLLDEAHGREGEPGNGRGSGEESTALTEAADIEAAAAEALAASRAVIHRYWDAPVRPVTASDVQERARALLHHQVAPCATPDTLNEAELPETHAGCELELELLTAYLLSADGTAQSPKLLEQLVPICLKKLNHWGLEWFDMRAHMTVLAAAGKLRERPKASEMTPKEDPGTVPNLHTMYSRHATFFSTGFKDSLGVLQSRQSYTPLATPELFGGWVHPDTLVRRYAKNLADGAPILRQDFTAALLRVRVPEVLPPYATDEQRQDAQSRRAEALTLLESLEEQYVKNAQEDAPRSAPTQIRVLRSALDGTLATGRVNPYLESITVTQREKSWGLQLNGVAHGASTPELNAFRGLATAHHDEEGQYALLYPSRAEPLAFYCASSNWYILDHSAFDRSLYLALAAHPGVWGPACAFVFAAGFSEQRVEIRSLAVEIMHRVLDDQLSLEDATAGFVNFVPLAMLNRWALALTDFAQLDARAAVRFFARLIPHLDTGANSLGKLLGAFSQALATLDPATRAQLVDEPLRAWLGTLTGSSQKARYARNILNQVQG</sequence>
<reference evidence="3" key="1">
    <citation type="submission" date="2020-04" db="EMBL/GenBank/DDBJ databases">
        <title>Deep metagenomics examines the oral microbiome during advanced dental caries in children, revealing novel taxa and co-occurrences with host molecules.</title>
        <authorList>
            <person name="Baker J.L."/>
            <person name="Morton J.T."/>
            <person name="Dinis M."/>
            <person name="Alvarez R."/>
            <person name="Tran N.C."/>
            <person name="Knight R."/>
            <person name="Edlund A."/>
        </authorList>
    </citation>
    <scope>NUCLEOTIDE SEQUENCE</scope>
    <source>
        <strain evidence="3">JCVI_29_bin.11</strain>
    </source>
</reference>
<name>A0A930L3Y7_9MICC</name>
<dbReference type="InterPro" id="IPR045472">
    <property type="entry name" value="DUF6493"/>
</dbReference>
<dbReference type="Proteomes" id="UP000713964">
    <property type="component" value="Unassembled WGS sequence"/>
</dbReference>
<dbReference type="AlphaFoldDB" id="A0A930L3Y7"/>
<evidence type="ECO:0000259" key="2">
    <source>
        <dbReference type="Pfam" id="PF20103"/>
    </source>
</evidence>
<evidence type="ECO:0000313" key="4">
    <source>
        <dbReference type="Proteomes" id="UP000713964"/>
    </source>
</evidence>